<sequence length="462" mass="48353">MGFVPTSPEDADPIPEPALRPAGRGRGALEAVRRARVLLRPGELVARDGTGREIGVPLGPGGVTRAVLVAEPERRSGGGGVYEPFGRPGSRGTLLLLDAADRCRARLRVDDWLPESALLPASAPLGEAMAERTGFTALCEAAGLPLKVVPDVGHRDLAGADIGIAPVLSPSTGVFPAWYRVARCTGASVWFVCLALGTFAGPTALTALVAALAALCAPVARLVLRGVVTRRERRLPPPVGGISPSPRPGASRRFLRTARVGVDGPDLVVVDGVGHTHRFALRGPLAIRRLVRVAGSTDGTPARLEFRDAADRTRAALPEEDWFSGSGGPERRERLRRLLGVPLTEERPQPAGAGRGDRAARDAGPAFASAMARPSARRARRGSAFPRTIAGPSSSIFLVLSPAFAVIFAFSVRNAEGAFDAVSGTALGVALAAWLLAGLPVLFRLLVSALWWERPAPVGGSR</sequence>
<evidence type="ECO:0000256" key="1">
    <source>
        <dbReference type="SAM" id="MobiDB-lite"/>
    </source>
</evidence>
<feature type="transmembrane region" description="Helical" evidence="2">
    <location>
        <begin position="205"/>
        <end position="224"/>
    </location>
</feature>
<dbReference type="EMBL" id="VJYJ02000046">
    <property type="protein sequence ID" value="MQS06304.1"/>
    <property type="molecule type" value="Genomic_DNA"/>
</dbReference>
<comment type="caution">
    <text evidence="3">The sequence shown here is derived from an EMBL/GenBank/DDBJ whole genome shotgun (WGS) entry which is preliminary data.</text>
</comment>
<protein>
    <submittedName>
        <fullName evidence="3">Uncharacterized protein</fullName>
    </submittedName>
</protein>
<organism evidence="3">
    <name type="scientific">Streptomyces alkaliphilus</name>
    <dbReference type="NCBI Taxonomy" id="1472722"/>
    <lineage>
        <taxon>Bacteria</taxon>
        <taxon>Bacillati</taxon>
        <taxon>Actinomycetota</taxon>
        <taxon>Actinomycetes</taxon>
        <taxon>Kitasatosporales</taxon>
        <taxon>Streptomycetaceae</taxon>
        <taxon>Streptomyces</taxon>
    </lineage>
</organism>
<gene>
    <name evidence="3" type="ORF">FNX48_003640</name>
</gene>
<feature type="compositionally biased region" description="Low complexity" evidence="1">
    <location>
        <begin position="362"/>
        <end position="374"/>
    </location>
</feature>
<name>A0A646I9L8_9ACTN</name>
<keyword evidence="2" id="KW-0472">Membrane</keyword>
<keyword evidence="2" id="KW-1133">Transmembrane helix</keyword>
<proteinExistence type="predicted"/>
<evidence type="ECO:0000313" key="3">
    <source>
        <dbReference type="EMBL" id="MQS06304.1"/>
    </source>
</evidence>
<reference evidence="3" key="1">
    <citation type="submission" date="2019-10" db="EMBL/GenBank/DDBJ databases">
        <title>Streptomyces sp. nov., a novel actinobacterium isolated from alkaline environment.</title>
        <authorList>
            <person name="Golinska P."/>
        </authorList>
    </citation>
    <scope>NUCLEOTIDE SEQUENCE</scope>
    <source>
        <strain evidence="3">IF17</strain>
    </source>
</reference>
<feature type="region of interest" description="Disordered" evidence="1">
    <location>
        <begin position="339"/>
        <end position="384"/>
    </location>
</feature>
<dbReference type="Proteomes" id="UP000315516">
    <property type="component" value="Unassembled WGS sequence"/>
</dbReference>
<feature type="region of interest" description="Disordered" evidence="1">
    <location>
        <begin position="1"/>
        <end position="25"/>
    </location>
</feature>
<dbReference type="AlphaFoldDB" id="A0A646I9L8"/>
<evidence type="ECO:0000256" key="2">
    <source>
        <dbReference type="SAM" id="Phobius"/>
    </source>
</evidence>
<accession>A0A646I9L8</accession>
<keyword evidence="2" id="KW-0812">Transmembrane</keyword>
<feature type="transmembrane region" description="Helical" evidence="2">
    <location>
        <begin position="388"/>
        <end position="411"/>
    </location>
</feature>
<feature type="transmembrane region" description="Helical" evidence="2">
    <location>
        <begin position="431"/>
        <end position="452"/>
    </location>
</feature>